<evidence type="ECO:0000313" key="1">
    <source>
        <dbReference type="EMBL" id="KQK15399.1"/>
    </source>
</evidence>
<dbReference type="AlphaFoldDB" id="A0A0Q3GWK6"/>
<dbReference type="Gramene" id="KQK15399">
    <property type="protein sequence ID" value="KQK15399"/>
    <property type="gene ID" value="BRADI_1g22525v3"/>
</dbReference>
<dbReference type="EMBL" id="CM000880">
    <property type="protein sequence ID" value="KQK15399.1"/>
    <property type="molecule type" value="Genomic_DNA"/>
</dbReference>
<reference evidence="1" key="2">
    <citation type="submission" date="2017-06" db="EMBL/GenBank/DDBJ databases">
        <title>WGS assembly of Brachypodium distachyon.</title>
        <authorList>
            <consortium name="The International Brachypodium Initiative"/>
            <person name="Lucas S."/>
            <person name="Harmon-Smith M."/>
            <person name="Lail K."/>
            <person name="Tice H."/>
            <person name="Grimwood J."/>
            <person name="Bruce D."/>
            <person name="Barry K."/>
            <person name="Shu S."/>
            <person name="Lindquist E."/>
            <person name="Wang M."/>
            <person name="Pitluck S."/>
            <person name="Vogel J.P."/>
            <person name="Garvin D.F."/>
            <person name="Mockler T.C."/>
            <person name="Schmutz J."/>
            <person name="Rokhsar D."/>
            <person name="Bevan M.W."/>
        </authorList>
    </citation>
    <scope>NUCLEOTIDE SEQUENCE</scope>
    <source>
        <strain evidence="1">Bd21</strain>
    </source>
</reference>
<dbReference type="InParanoid" id="A0A0Q3GWK6"/>
<proteinExistence type="predicted"/>
<sequence length="211" mass="23454">MLSVSAGGARRLTSLRLASVAKLRHWLAFDVVSAETPHRDTAAHGGLLPSVRHLHTRRPAWHILHRPDIVLDAATHGGLLRGIAKTPQLTAPASVHFSQVITMLIHSRLAAAFYLVSAKTPPYRTPVLAHPSEVSINMPPLVAAFSVVSDETCHTWRPPWHTFHRYKHRHSWRPYTWCPLRHHHSWCRLGTIFTGCCGASVARGGLLCGVR</sequence>
<keyword evidence="3" id="KW-1185">Reference proteome</keyword>
<organism evidence="1">
    <name type="scientific">Brachypodium distachyon</name>
    <name type="common">Purple false brome</name>
    <name type="synonym">Trachynia distachya</name>
    <dbReference type="NCBI Taxonomy" id="15368"/>
    <lineage>
        <taxon>Eukaryota</taxon>
        <taxon>Viridiplantae</taxon>
        <taxon>Streptophyta</taxon>
        <taxon>Embryophyta</taxon>
        <taxon>Tracheophyta</taxon>
        <taxon>Spermatophyta</taxon>
        <taxon>Magnoliopsida</taxon>
        <taxon>Liliopsida</taxon>
        <taxon>Poales</taxon>
        <taxon>Poaceae</taxon>
        <taxon>BOP clade</taxon>
        <taxon>Pooideae</taxon>
        <taxon>Stipodae</taxon>
        <taxon>Brachypodieae</taxon>
        <taxon>Brachypodium</taxon>
    </lineage>
</organism>
<accession>A0A0Q3GWK6</accession>
<protein>
    <submittedName>
        <fullName evidence="1 2">Uncharacterized protein</fullName>
    </submittedName>
</protein>
<dbReference type="EnsemblPlants" id="KQK15399">
    <property type="protein sequence ID" value="KQK15399"/>
    <property type="gene ID" value="BRADI_1g22525v3"/>
</dbReference>
<name>A0A0Q3GWK6_BRADI</name>
<dbReference type="Proteomes" id="UP000008810">
    <property type="component" value="Chromosome 1"/>
</dbReference>
<reference evidence="2" key="3">
    <citation type="submission" date="2018-08" db="UniProtKB">
        <authorList>
            <consortium name="EnsemblPlants"/>
        </authorList>
    </citation>
    <scope>IDENTIFICATION</scope>
    <source>
        <strain evidence="2">cv. Bd21</strain>
    </source>
</reference>
<evidence type="ECO:0000313" key="2">
    <source>
        <dbReference type="EnsemblPlants" id="KQK15399"/>
    </source>
</evidence>
<reference evidence="1 2" key="1">
    <citation type="journal article" date="2010" name="Nature">
        <title>Genome sequencing and analysis of the model grass Brachypodium distachyon.</title>
        <authorList>
            <consortium name="International Brachypodium Initiative"/>
        </authorList>
    </citation>
    <scope>NUCLEOTIDE SEQUENCE [LARGE SCALE GENOMIC DNA]</scope>
    <source>
        <strain evidence="1 2">Bd21</strain>
    </source>
</reference>
<evidence type="ECO:0000313" key="3">
    <source>
        <dbReference type="Proteomes" id="UP000008810"/>
    </source>
</evidence>
<gene>
    <name evidence="1" type="ORF">BRADI_1g22525v3</name>
</gene>